<dbReference type="GO" id="GO:0016020">
    <property type="term" value="C:membrane"/>
    <property type="evidence" value="ECO:0007669"/>
    <property type="project" value="UniProtKB-SubCell"/>
</dbReference>
<dbReference type="Proteomes" id="UP000448199">
    <property type="component" value="Unassembled WGS sequence"/>
</dbReference>
<protein>
    <recommendedName>
        <fullName evidence="10">Peptidase M10 serralysin C-terminal domain-containing protein</fullName>
    </recommendedName>
</protein>
<dbReference type="InterPro" id="IPR011049">
    <property type="entry name" value="Serralysin-like_metalloprot_C"/>
</dbReference>
<keyword evidence="7" id="KW-0843">Virulence</keyword>
<dbReference type="PANTHER" id="PTHR38340:SF1">
    <property type="entry name" value="S-LAYER PROTEIN"/>
    <property type="match status" value="1"/>
</dbReference>
<accession>A0A844XXM5</accession>
<evidence type="ECO:0000256" key="2">
    <source>
        <dbReference type="ARBA" id="ARBA00004370"/>
    </source>
</evidence>
<sequence>MTIRIGSVSESNHAPTSSVSGNLASGSRAGMTVLGVAFAGQQTGNVGTQFEGTFGTLVVGENGTFEYILDNTDTDTDLLSSGETSLDRFVVTYRLGGQTYTMDVEIAIGGVDEPGQTWTEYGGIVPIYTDTVIGRDTFVRFESPQGYSDRAYFSADVVDFTNYGSISFTSNGRMLQAYALAAPVGQVTNFGRITATSDENEIGDILPIIGYGYNHGVLSALHRAPADPSMPDGRAIGGDGILVNTGLIEAVSNFDAYGVWRHAEGGSFENTGFIYVEGGSAYTGSTSDPLGIIGFRSGAINDVVNDGTVHVISNASAIESVGFYFFANSTNIYNQMTFENNGTIVADRAIFLGGRYEASIEVMNSGHIEGALELVSGVNVITNASDAYWRGDFLLGPNTDLLRNAGLIVGNVQMGSGADRYDGQGSGRVIGNVLGGEGNDFLSGGHARDYLYGQIGNDVLVGNGGADTLYGGAGSDVFVYRSASDSTGVSRDTIADFESGIDRIDISALNAESFTLTQSGNSTILRAQTSSGVLDVSVSGSVVASDIVSSAPASRLEGSYGSDNLFSLGGDTTLRGVAGDDALFGAAGNDTLDGGAGIDHMFGGAGNDVYYISDYGDLVVETDGGGIDEVRSSVGFILPNYVERGVLLGSSNISIRGNDLDNTLIGNAGNNVLTGETGSNMLIGGFGADWFELQRGFNRVVYNSVQESTVYGADVLQTDNSGEYQGDYVIDLTALAVQEFAITGERQLANFGGASVFYRTYTEITITADTGELVLLIDGEINLAAFDWNRSDGLGGVLKGSAAGDRLVGGDDKDFLYGNGGADYVFGRLGADTLDGGGGNDTLDGGQGADALFGGAGWDNLTGGEGDDILDGGYGDDRLDGGRGVDTASFASSSNAISLSLALGAVAQNTGNGSDTLISIENVTGSDFADTLAGDGGRNTLSGLAGNDMLEGAGGDDTLDGGGGRDALHGGAGWDTLDGGAGNDLLDGGNGSDRASYLSAWSGVTVSIALEGAQNTLGSGWDTLVSIEYLTGSAFGDTLTGSDGDNQIFGDAGSDTIFGGFGNDLLLGQDGDDVIEGQAGWDTLRGDDGNDTLIGGNGGDMLLGKDGIDTLSGNSGFDRIYGGSGDDIISGGADRDLLFGEAGDDTISGDGGNDLLQGHNGDDTLDGGDGNDTINGGAGNDALLGGNGDDILIGNWGIDTMTGGGGADTFLFKAGHTGSYENIADTILDFSQAEGDIIDLSQIDAIAGGGDDAFAFIGDAAFSGTAGELRFTTTENGLIVEGDTDGDGVADLFIAVDGLADLTMGDFML</sequence>
<dbReference type="GO" id="GO:0005615">
    <property type="term" value="C:extracellular space"/>
    <property type="evidence" value="ECO:0007669"/>
    <property type="project" value="InterPro"/>
</dbReference>
<organism evidence="11 12">
    <name type="scientific">Qipengyuania vulgaris</name>
    <dbReference type="NCBI Taxonomy" id="291985"/>
    <lineage>
        <taxon>Bacteria</taxon>
        <taxon>Pseudomonadati</taxon>
        <taxon>Pseudomonadota</taxon>
        <taxon>Alphaproteobacteria</taxon>
        <taxon>Sphingomonadales</taxon>
        <taxon>Erythrobacteraceae</taxon>
        <taxon>Qipengyuania</taxon>
    </lineage>
</organism>
<dbReference type="PANTHER" id="PTHR38340">
    <property type="entry name" value="S-LAYER PROTEIN"/>
    <property type="match status" value="1"/>
</dbReference>
<dbReference type="PROSITE" id="PS00330">
    <property type="entry name" value="HEMOLYSIN_CALCIUM"/>
    <property type="match status" value="12"/>
</dbReference>
<gene>
    <name evidence="11" type="ORF">GRI69_15590</name>
</gene>
<dbReference type="InterPro" id="IPR001343">
    <property type="entry name" value="Hemolysn_Ca-bd"/>
</dbReference>
<keyword evidence="8" id="KW-0472">Membrane</keyword>
<dbReference type="PRINTS" id="PR01488">
    <property type="entry name" value="RTXTOXINA"/>
</dbReference>
<dbReference type="Gene3D" id="2.150.10.10">
    <property type="entry name" value="Serralysin-like metalloprotease, C-terminal"/>
    <property type="match status" value="8"/>
</dbReference>
<evidence type="ECO:0000256" key="4">
    <source>
        <dbReference type="ARBA" id="ARBA00022525"/>
    </source>
</evidence>
<evidence type="ECO:0000259" key="10">
    <source>
        <dbReference type="Pfam" id="PF08548"/>
    </source>
</evidence>
<keyword evidence="6" id="KW-0677">Repeat</keyword>
<keyword evidence="5" id="KW-0800">Toxin</keyword>
<comment type="caution">
    <text evidence="11">The sequence shown here is derived from an EMBL/GenBank/DDBJ whole genome shotgun (WGS) entry which is preliminary data.</text>
</comment>
<dbReference type="Pfam" id="PF08548">
    <property type="entry name" value="Peptidase_M10_C"/>
    <property type="match status" value="1"/>
</dbReference>
<dbReference type="NCBIfam" id="TIGR01965">
    <property type="entry name" value="VCBS_repeat"/>
    <property type="match status" value="1"/>
</dbReference>
<dbReference type="EMBL" id="WTYC01000018">
    <property type="protein sequence ID" value="MXO49672.1"/>
    <property type="molecule type" value="Genomic_DNA"/>
</dbReference>
<feature type="region of interest" description="Disordered" evidence="9">
    <location>
        <begin position="1149"/>
        <end position="1172"/>
    </location>
</feature>
<keyword evidence="12" id="KW-1185">Reference proteome</keyword>
<dbReference type="GO" id="GO:0005509">
    <property type="term" value="F:calcium ion binding"/>
    <property type="evidence" value="ECO:0007669"/>
    <property type="project" value="InterPro"/>
</dbReference>
<dbReference type="GO" id="GO:0090729">
    <property type="term" value="F:toxin activity"/>
    <property type="evidence" value="ECO:0007669"/>
    <property type="project" value="UniProtKB-KW"/>
</dbReference>
<comment type="subcellular location">
    <subcellularLocation>
        <location evidence="2">Membrane</location>
    </subcellularLocation>
    <subcellularLocation>
        <location evidence="3">Secreted</location>
    </subcellularLocation>
</comment>
<dbReference type="InterPro" id="IPR050557">
    <property type="entry name" value="RTX_toxin/Mannuronan_C5-epim"/>
</dbReference>
<evidence type="ECO:0000256" key="7">
    <source>
        <dbReference type="ARBA" id="ARBA00023026"/>
    </source>
</evidence>
<dbReference type="InterPro" id="IPR013858">
    <property type="entry name" value="Peptidase_M10B_C"/>
</dbReference>
<dbReference type="OrthoDB" id="7410864at2"/>
<comment type="cofactor">
    <cofactor evidence="1">
        <name>Ca(2+)</name>
        <dbReference type="ChEBI" id="CHEBI:29108"/>
    </cofactor>
</comment>
<feature type="compositionally biased region" description="Polar residues" evidence="9">
    <location>
        <begin position="8"/>
        <end position="22"/>
    </location>
</feature>
<evidence type="ECO:0000313" key="11">
    <source>
        <dbReference type="EMBL" id="MXO49672.1"/>
    </source>
</evidence>
<keyword evidence="4" id="KW-0964">Secreted</keyword>
<dbReference type="Pfam" id="PF00353">
    <property type="entry name" value="HemolysinCabind"/>
    <property type="match status" value="12"/>
</dbReference>
<evidence type="ECO:0000313" key="12">
    <source>
        <dbReference type="Proteomes" id="UP000448199"/>
    </source>
</evidence>
<reference evidence="11 12" key="1">
    <citation type="submission" date="2019-12" db="EMBL/GenBank/DDBJ databases">
        <title>Genomic-based taxomic classification of the family Erythrobacteraceae.</title>
        <authorList>
            <person name="Xu L."/>
        </authorList>
    </citation>
    <scope>NUCLEOTIDE SEQUENCE [LARGE SCALE GENOMIC DNA]</scope>
    <source>
        <strain evidence="11 12">DSM 17792</strain>
    </source>
</reference>
<dbReference type="InterPro" id="IPR003995">
    <property type="entry name" value="RTX_toxin_determinant-A"/>
</dbReference>
<evidence type="ECO:0000256" key="1">
    <source>
        <dbReference type="ARBA" id="ARBA00001913"/>
    </source>
</evidence>
<evidence type="ECO:0000256" key="9">
    <source>
        <dbReference type="SAM" id="MobiDB-lite"/>
    </source>
</evidence>
<dbReference type="SUPFAM" id="SSF51120">
    <property type="entry name" value="beta-Roll"/>
    <property type="match status" value="7"/>
</dbReference>
<feature type="region of interest" description="Disordered" evidence="9">
    <location>
        <begin position="1"/>
        <end position="22"/>
    </location>
</feature>
<evidence type="ECO:0000256" key="8">
    <source>
        <dbReference type="ARBA" id="ARBA00023136"/>
    </source>
</evidence>
<name>A0A844XXM5_9SPHN</name>
<dbReference type="InterPro" id="IPR010221">
    <property type="entry name" value="VCBS_dom"/>
</dbReference>
<evidence type="ECO:0000256" key="3">
    <source>
        <dbReference type="ARBA" id="ARBA00004613"/>
    </source>
</evidence>
<feature type="domain" description="Peptidase M10 serralysin C-terminal" evidence="10">
    <location>
        <begin position="427"/>
        <end position="514"/>
    </location>
</feature>
<dbReference type="RefSeq" id="WP_160729083.1">
    <property type="nucleotide sequence ID" value="NZ_WTYC01000018.1"/>
</dbReference>
<dbReference type="PRINTS" id="PR00313">
    <property type="entry name" value="CABNDNGRPT"/>
</dbReference>
<evidence type="ECO:0000256" key="5">
    <source>
        <dbReference type="ARBA" id="ARBA00022656"/>
    </source>
</evidence>
<proteinExistence type="predicted"/>
<dbReference type="InterPro" id="IPR018511">
    <property type="entry name" value="Hemolysin-typ_Ca-bd_CS"/>
</dbReference>
<evidence type="ECO:0000256" key="6">
    <source>
        <dbReference type="ARBA" id="ARBA00022737"/>
    </source>
</evidence>